<dbReference type="EMBL" id="FQUR01000011">
    <property type="protein sequence ID" value="SHE90778.1"/>
    <property type="molecule type" value="Genomic_DNA"/>
</dbReference>
<sequence length="71" mass="8321">MSKKICIIDRFEGNFAVIEYGDKIFNFPKELLPKEAKEGDVLKLDITVDREETEKRRKAIEDLAKDLFTEE</sequence>
<protein>
    <recommendedName>
        <fullName evidence="3">DUF3006 domain-containing protein</fullName>
    </recommendedName>
</protein>
<gene>
    <name evidence="1" type="ORF">SAMN02745195_01403</name>
</gene>
<name>A0A1M4XB53_9THEO</name>
<dbReference type="InterPro" id="IPR021377">
    <property type="entry name" value="DUF3006"/>
</dbReference>
<evidence type="ECO:0000313" key="2">
    <source>
        <dbReference type="Proteomes" id="UP000184127"/>
    </source>
</evidence>
<evidence type="ECO:0008006" key="3">
    <source>
        <dbReference type="Google" id="ProtNLM"/>
    </source>
</evidence>
<reference evidence="2" key="1">
    <citation type="submission" date="2016-11" db="EMBL/GenBank/DDBJ databases">
        <authorList>
            <person name="Varghese N."/>
            <person name="Submissions S."/>
        </authorList>
    </citation>
    <scope>NUCLEOTIDE SEQUENCE [LARGE SCALE GENOMIC DNA]</scope>
    <source>
        <strain evidence="2">DSM 18761</strain>
    </source>
</reference>
<dbReference type="Pfam" id="PF11213">
    <property type="entry name" value="DUF3006"/>
    <property type="match status" value="1"/>
</dbReference>
<evidence type="ECO:0000313" key="1">
    <source>
        <dbReference type="EMBL" id="SHE90778.1"/>
    </source>
</evidence>
<dbReference type="Proteomes" id="UP000184127">
    <property type="component" value="Unassembled WGS sequence"/>
</dbReference>
<dbReference type="Gene3D" id="6.20.120.50">
    <property type="match status" value="1"/>
</dbReference>
<keyword evidence="2" id="KW-1185">Reference proteome</keyword>
<organism evidence="1 2">
    <name type="scientific">Thermoanaerobacter uzonensis DSM 18761</name>
    <dbReference type="NCBI Taxonomy" id="1123369"/>
    <lineage>
        <taxon>Bacteria</taxon>
        <taxon>Bacillati</taxon>
        <taxon>Bacillota</taxon>
        <taxon>Clostridia</taxon>
        <taxon>Thermoanaerobacterales</taxon>
        <taxon>Thermoanaerobacteraceae</taxon>
        <taxon>Thermoanaerobacter</taxon>
    </lineage>
</organism>
<dbReference type="RefSeq" id="WP_072968621.1">
    <property type="nucleotide sequence ID" value="NZ_FQUR01000011.1"/>
</dbReference>
<accession>A0A1M4XB53</accession>
<proteinExistence type="predicted"/>
<dbReference type="AlphaFoldDB" id="A0A1M4XB53"/>